<dbReference type="STRING" id="662367.SAMN05216167_105219"/>
<dbReference type="Gene3D" id="3.10.580.10">
    <property type="entry name" value="CBS-domain"/>
    <property type="match status" value="1"/>
</dbReference>
<evidence type="ECO:0000256" key="8">
    <source>
        <dbReference type="ARBA" id="ARBA00026192"/>
    </source>
</evidence>
<dbReference type="RefSeq" id="WP_093827668.1">
    <property type="nucleotide sequence ID" value="NZ_FOLQ01000005.1"/>
</dbReference>
<dbReference type="GO" id="GO:0006535">
    <property type="term" value="P:cysteine biosynthetic process from serine"/>
    <property type="evidence" value="ECO:0007669"/>
    <property type="project" value="InterPro"/>
</dbReference>
<evidence type="ECO:0000256" key="2">
    <source>
        <dbReference type="ARBA" id="ARBA00005003"/>
    </source>
</evidence>
<dbReference type="PROSITE" id="PS51371">
    <property type="entry name" value="CBS"/>
    <property type="match status" value="1"/>
</dbReference>
<keyword evidence="14" id="KW-1185">Reference proteome</keyword>
<keyword evidence="5" id="KW-0663">Pyridoxal phosphate</keyword>
<evidence type="ECO:0000313" key="13">
    <source>
        <dbReference type="EMBL" id="SFD49616.1"/>
    </source>
</evidence>
<dbReference type="OrthoDB" id="9808024at2"/>
<evidence type="ECO:0000256" key="11">
    <source>
        <dbReference type="PROSITE-ProRule" id="PRU00703"/>
    </source>
</evidence>
<dbReference type="Gene3D" id="3.40.50.1100">
    <property type="match status" value="2"/>
</dbReference>
<keyword evidence="7" id="KW-0456">Lyase</keyword>
<keyword evidence="6 11" id="KW-0129">CBS domain</keyword>
<evidence type="ECO:0000259" key="12">
    <source>
        <dbReference type="PROSITE" id="PS51371"/>
    </source>
</evidence>
<dbReference type="SUPFAM" id="SSF54631">
    <property type="entry name" value="CBS-domain pair"/>
    <property type="match status" value="1"/>
</dbReference>
<dbReference type="EC" id="4.2.1.22" evidence="4 10"/>
<comment type="similarity">
    <text evidence="3">Belongs to the cysteine synthase/cystathionine beta-synthase family.</text>
</comment>
<dbReference type="Proteomes" id="UP000198598">
    <property type="component" value="Unassembled WGS sequence"/>
</dbReference>
<dbReference type="NCBIfam" id="TIGR01137">
    <property type="entry name" value="cysta_beta"/>
    <property type="match status" value="1"/>
</dbReference>
<dbReference type="SUPFAM" id="SSF53686">
    <property type="entry name" value="Tryptophan synthase beta subunit-like PLP-dependent enzymes"/>
    <property type="match status" value="1"/>
</dbReference>
<evidence type="ECO:0000256" key="6">
    <source>
        <dbReference type="ARBA" id="ARBA00023122"/>
    </source>
</evidence>
<evidence type="ECO:0000256" key="1">
    <source>
        <dbReference type="ARBA" id="ARBA00001933"/>
    </source>
</evidence>
<evidence type="ECO:0000256" key="10">
    <source>
        <dbReference type="NCBIfam" id="TIGR01137"/>
    </source>
</evidence>
<accession>A0A1I1ST70</accession>
<dbReference type="UniPathway" id="UPA00136">
    <property type="reaction ID" value="UER00201"/>
</dbReference>
<evidence type="ECO:0000256" key="9">
    <source>
        <dbReference type="ARBA" id="ARBA00047490"/>
    </source>
</evidence>
<evidence type="ECO:0000256" key="5">
    <source>
        <dbReference type="ARBA" id="ARBA00022898"/>
    </source>
</evidence>
<gene>
    <name evidence="13" type="ORF">SAMN05216167_105219</name>
</gene>
<protein>
    <recommendedName>
        <fullName evidence="8 10">Cystathionine beta-synthase</fullName>
        <ecNumber evidence="4 10">4.2.1.22</ecNumber>
    </recommendedName>
</protein>
<dbReference type="PROSITE" id="PS00901">
    <property type="entry name" value="CYS_SYNTHASE"/>
    <property type="match status" value="1"/>
</dbReference>
<organism evidence="13 14">
    <name type="scientific">Spirosoma endophyticum</name>
    <dbReference type="NCBI Taxonomy" id="662367"/>
    <lineage>
        <taxon>Bacteria</taxon>
        <taxon>Pseudomonadati</taxon>
        <taxon>Bacteroidota</taxon>
        <taxon>Cytophagia</taxon>
        <taxon>Cytophagales</taxon>
        <taxon>Cytophagaceae</taxon>
        <taxon>Spirosoma</taxon>
    </lineage>
</organism>
<dbReference type="InterPro" id="IPR050214">
    <property type="entry name" value="Cys_Synth/Cystath_Beta-Synth"/>
</dbReference>
<sequence length="463" mass="50668">MNYYNSIIDTIGNTPLVKLNKVTKGIRGTVLAKVEYFNPGNSVKDRIAVRMIEDAEAQGILKPGGTIIEGTSGNTGMGLALAAIGKGYKCIFTMADKQSQEKIDILRAVGAEVVVCPTNVAPDDPRSYYSVAKKLNRDIPNSLYPNQYDNPANTAAHYENTGPEIWRDTDGKITHFAAGVGTGGTISGTSKFLKEQSSDLITIGLDTYGSVFKKYKETGQFDEGEIYPYLTEGIGEDILPKNVDFSVIDHFIKVTDKDAAIMARRLSREEGLFVGWSCGTAVHGALEWAKDNLTDDDVLVILLPDHGTRYLAKIYNDTWMKDHGFLEDRAFKTARDIIHHKAGRGDGSNSQLTTIGSGVSISQAIHVLNRYGISQIPVTDENSHIVGSLTDSTILNRLIEDPSVKDHPVSDVMDKPFKFVGLDNTIDALSSLIDRDNKALLVRDEKEQVHIITQADLLAAMTN</sequence>
<dbReference type="EMBL" id="FOLQ01000005">
    <property type="protein sequence ID" value="SFD49616.1"/>
    <property type="molecule type" value="Genomic_DNA"/>
</dbReference>
<evidence type="ECO:0000256" key="3">
    <source>
        <dbReference type="ARBA" id="ARBA00007103"/>
    </source>
</evidence>
<dbReference type="CDD" id="cd01561">
    <property type="entry name" value="CBS_like"/>
    <property type="match status" value="1"/>
</dbReference>
<dbReference type="GO" id="GO:0004122">
    <property type="term" value="F:cystathionine beta-synthase activity"/>
    <property type="evidence" value="ECO:0007669"/>
    <property type="project" value="UniProtKB-UniRule"/>
</dbReference>
<dbReference type="FunFam" id="3.40.50.1100:FF:000003">
    <property type="entry name" value="Cystathionine beta-synthase"/>
    <property type="match status" value="1"/>
</dbReference>
<dbReference type="FunFam" id="3.40.50.1100:FF:000118">
    <property type="entry name" value="Related to CYS4-cystathionine beta-synthase"/>
    <property type="match status" value="1"/>
</dbReference>
<comment type="catalytic activity">
    <reaction evidence="9">
        <text>L-homocysteine + L-serine = L,L-cystathionine + H2O</text>
        <dbReference type="Rhea" id="RHEA:10112"/>
        <dbReference type="ChEBI" id="CHEBI:15377"/>
        <dbReference type="ChEBI" id="CHEBI:33384"/>
        <dbReference type="ChEBI" id="CHEBI:58161"/>
        <dbReference type="ChEBI" id="CHEBI:58199"/>
        <dbReference type="EC" id="4.2.1.22"/>
    </reaction>
</comment>
<dbReference type="InterPro" id="IPR036052">
    <property type="entry name" value="TrpB-like_PALP_sf"/>
</dbReference>
<dbReference type="Pfam" id="PF00291">
    <property type="entry name" value="PALP"/>
    <property type="match status" value="1"/>
</dbReference>
<dbReference type="AlphaFoldDB" id="A0A1I1ST70"/>
<evidence type="ECO:0000256" key="4">
    <source>
        <dbReference type="ARBA" id="ARBA00012041"/>
    </source>
</evidence>
<comment type="cofactor">
    <cofactor evidence="1">
        <name>pyridoxal 5'-phosphate</name>
        <dbReference type="ChEBI" id="CHEBI:597326"/>
    </cofactor>
</comment>
<reference evidence="13 14" key="1">
    <citation type="submission" date="2016-10" db="EMBL/GenBank/DDBJ databases">
        <authorList>
            <person name="de Groot N.N."/>
        </authorList>
    </citation>
    <scope>NUCLEOTIDE SEQUENCE [LARGE SCALE GENOMIC DNA]</scope>
    <source>
        <strain evidence="13 14">DSM 26130</strain>
    </source>
</reference>
<dbReference type="InterPro" id="IPR000644">
    <property type="entry name" value="CBS_dom"/>
</dbReference>
<dbReference type="Pfam" id="PF00571">
    <property type="entry name" value="CBS"/>
    <property type="match status" value="2"/>
</dbReference>
<evidence type="ECO:0000313" key="14">
    <source>
        <dbReference type="Proteomes" id="UP000198598"/>
    </source>
</evidence>
<dbReference type="InterPro" id="IPR046342">
    <property type="entry name" value="CBS_dom_sf"/>
</dbReference>
<feature type="domain" description="CBS" evidence="12">
    <location>
        <begin position="348"/>
        <end position="409"/>
    </location>
</feature>
<evidence type="ECO:0000256" key="7">
    <source>
        <dbReference type="ARBA" id="ARBA00023239"/>
    </source>
</evidence>
<dbReference type="GO" id="GO:0016765">
    <property type="term" value="F:transferase activity, transferring alkyl or aryl (other than methyl) groups"/>
    <property type="evidence" value="ECO:0007669"/>
    <property type="project" value="UniProtKB-ARBA"/>
</dbReference>
<dbReference type="InterPro" id="IPR001926">
    <property type="entry name" value="TrpB-like_PALP"/>
</dbReference>
<dbReference type="PANTHER" id="PTHR10314">
    <property type="entry name" value="CYSTATHIONINE BETA-SYNTHASE"/>
    <property type="match status" value="1"/>
</dbReference>
<name>A0A1I1ST70_9BACT</name>
<dbReference type="GO" id="GO:0019343">
    <property type="term" value="P:cysteine biosynthetic process via cystathionine"/>
    <property type="evidence" value="ECO:0007669"/>
    <property type="project" value="InterPro"/>
</dbReference>
<comment type="pathway">
    <text evidence="2">Amino-acid biosynthesis; L-cysteine biosynthesis; L-cysteine from L-homocysteine and L-serine: step 1/2.</text>
</comment>
<dbReference type="InterPro" id="IPR005857">
    <property type="entry name" value="Cysta_beta_synth"/>
</dbReference>
<dbReference type="GO" id="GO:0005737">
    <property type="term" value="C:cytoplasm"/>
    <property type="evidence" value="ECO:0007669"/>
    <property type="project" value="InterPro"/>
</dbReference>
<dbReference type="InterPro" id="IPR001216">
    <property type="entry name" value="P-phosphate_BS"/>
</dbReference>
<proteinExistence type="inferred from homology"/>